<dbReference type="PROSITE" id="PS50088">
    <property type="entry name" value="ANK_REPEAT"/>
    <property type="match status" value="3"/>
</dbReference>
<dbReference type="SUPFAM" id="SSF81383">
    <property type="entry name" value="F-box domain"/>
    <property type="match status" value="1"/>
</dbReference>
<dbReference type="PANTHER" id="PTHR24173">
    <property type="entry name" value="ANKYRIN REPEAT CONTAINING"/>
    <property type="match status" value="1"/>
</dbReference>
<feature type="repeat" description="ANK" evidence="3">
    <location>
        <begin position="112"/>
        <end position="144"/>
    </location>
</feature>
<dbReference type="InterPro" id="IPR036047">
    <property type="entry name" value="F-box-like_dom_sf"/>
</dbReference>
<dbReference type="PROSITE" id="PS50181">
    <property type="entry name" value="FBOX"/>
    <property type="match status" value="1"/>
</dbReference>
<evidence type="ECO:0000313" key="4">
    <source>
        <dbReference type="EMBL" id="KAH1907621.1"/>
    </source>
</evidence>
<evidence type="ECO:0000256" key="3">
    <source>
        <dbReference type="PROSITE-ProRule" id="PRU00023"/>
    </source>
</evidence>
<dbReference type="Proteomes" id="UP000813423">
    <property type="component" value="Unassembled WGS sequence"/>
</dbReference>
<evidence type="ECO:0000256" key="1">
    <source>
        <dbReference type="ARBA" id="ARBA00022737"/>
    </source>
</evidence>
<dbReference type="InterPro" id="IPR002110">
    <property type="entry name" value="Ankyrin_rpt"/>
</dbReference>
<dbReference type="Gene3D" id="1.25.40.20">
    <property type="entry name" value="Ankyrin repeat-containing domain"/>
    <property type="match status" value="2"/>
</dbReference>
<reference evidence="4" key="1">
    <citation type="submission" date="2021-08" db="EMBL/GenBank/DDBJ databases">
        <title>Global Aspergillus fumigatus from environmental and clinical sources.</title>
        <authorList>
            <person name="Barber A."/>
            <person name="Sae-Ong T."/>
        </authorList>
    </citation>
    <scope>NUCLEOTIDE SEQUENCE</scope>
    <source>
        <strain evidence="4">NRZ-2016-071</strain>
    </source>
</reference>
<dbReference type="EMBL" id="JAIBSC010000026">
    <property type="protein sequence ID" value="KAH1907621.1"/>
    <property type="molecule type" value="Genomic_DNA"/>
</dbReference>
<comment type="caution">
    <text evidence="4">The sequence shown here is derived from an EMBL/GenBank/DDBJ whole genome shotgun (WGS) entry which is preliminary data.</text>
</comment>
<dbReference type="CDD" id="cd09917">
    <property type="entry name" value="F-box_SF"/>
    <property type="match status" value="1"/>
</dbReference>
<dbReference type="InterPro" id="IPR036770">
    <property type="entry name" value="Ankyrin_rpt-contain_sf"/>
</dbReference>
<keyword evidence="2 3" id="KW-0040">ANK repeat</keyword>
<proteinExistence type="predicted"/>
<dbReference type="PANTHER" id="PTHR24173:SF74">
    <property type="entry name" value="ANKYRIN REPEAT DOMAIN-CONTAINING PROTEIN 16"/>
    <property type="match status" value="1"/>
</dbReference>
<dbReference type="SMART" id="SM00248">
    <property type="entry name" value="ANK"/>
    <property type="match status" value="10"/>
</dbReference>
<accession>A0A8H4HNJ7</accession>
<protein>
    <submittedName>
        <fullName evidence="4">Uncharacterized protein</fullName>
    </submittedName>
</protein>
<evidence type="ECO:0000256" key="2">
    <source>
        <dbReference type="ARBA" id="ARBA00023043"/>
    </source>
</evidence>
<dbReference type="OMA" id="YVGREIV"/>
<name>A0A8H4HNJ7_ASPFM</name>
<dbReference type="Pfam" id="PF13637">
    <property type="entry name" value="Ank_4"/>
    <property type="match status" value="1"/>
</dbReference>
<feature type="repeat" description="ANK" evidence="3">
    <location>
        <begin position="337"/>
        <end position="369"/>
    </location>
</feature>
<sequence>MSQLEQLPMELLLGISDYLDPLSVASLGQTSRRLNGTLQRPLARAARQHALADEAEYKKRIRFREDGKGILTRKRTHGVPSQPLVQAIKRGQLNKVRNYLEAGVDPNAYDLDGCRMLSLAVRANDEPIVDLLLEHGANPALNDVCAPYASPVCDATKMSNEMVKKLISIGADYTQVSVIHDLAGRCSLDVIKLAVDKGADFGQTRTYGMTAIHQAAKNTDHPDVLQFLVGRYPELLSSQSAGTFFWSAIYKGSPELVKILIIAGVDIAGDITALASLASRCSLDSVKAAIDKGADFSQINPDGRTMIHYAATNTDHPDVLQFLIGKYPELLSSQSTRGKTALWSALYEGNAELAEILITAGIDINLRDHAGRTVLHAALEFSHRAAHRSMEYVGREIVEKCLSIATALLEHGIQVGIPDRRGLTELHHAVSQNDHYWLRKRMPGVVHLLVSRSTVDVNALGPGGLAPLHLAAKAGWLEVVRILVEQGNADITETDNVRRAPARLARLALDSPAVLKYLLRKAANRSSSI</sequence>
<dbReference type="PROSITE" id="PS50297">
    <property type="entry name" value="ANK_REP_REGION"/>
    <property type="match status" value="3"/>
</dbReference>
<organism evidence="4 5">
    <name type="scientific">Aspergillus fumigatus</name>
    <name type="common">Neosartorya fumigata</name>
    <dbReference type="NCBI Taxonomy" id="746128"/>
    <lineage>
        <taxon>Eukaryota</taxon>
        <taxon>Fungi</taxon>
        <taxon>Dikarya</taxon>
        <taxon>Ascomycota</taxon>
        <taxon>Pezizomycotina</taxon>
        <taxon>Eurotiomycetes</taxon>
        <taxon>Eurotiomycetidae</taxon>
        <taxon>Eurotiales</taxon>
        <taxon>Aspergillaceae</taxon>
        <taxon>Aspergillus</taxon>
        <taxon>Aspergillus subgen. Fumigati</taxon>
    </lineage>
</organism>
<gene>
    <name evidence="4" type="ORF">KXV57_004111</name>
</gene>
<dbReference type="InterPro" id="IPR001810">
    <property type="entry name" value="F-box_dom"/>
</dbReference>
<dbReference type="AlphaFoldDB" id="A0A8H4HNJ7"/>
<keyword evidence="1" id="KW-0677">Repeat</keyword>
<feature type="repeat" description="ANK" evidence="3">
    <location>
        <begin position="463"/>
        <end position="487"/>
    </location>
</feature>
<evidence type="ECO:0000313" key="5">
    <source>
        <dbReference type="Proteomes" id="UP000813423"/>
    </source>
</evidence>
<dbReference type="Pfam" id="PF12796">
    <property type="entry name" value="Ank_2"/>
    <property type="match status" value="4"/>
</dbReference>
<dbReference type="SUPFAM" id="SSF48403">
    <property type="entry name" value="Ankyrin repeat"/>
    <property type="match status" value="2"/>
</dbReference>